<evidence type="ECO:0000313" key="4">
    <source>
        <dbReference type="EMBL" id="KAA6312573.1"/>
    </source>
</evidence>
<dbReference type="InterPro" id="IPR012327">
    <property type="entry name" value="MeTrfase_D12"/>
</dbReference>
<evidence type="ECO:0000256" key="3">
    <source>
        <dbReference type="ARBA" id="ARBA00022691"/>
    </source>
</evidence>
<dbReference type="GO" id="GO:0032259">
    <property type="term" value="P:methylation"/>
    <property type="evidence" value="ECO:0007669"/>
    <property type="project" value="UniProtKB-KW"/>
</dbReference>
<keyword evidence="1" id="KW-0489">Methyltransferase</keyword>
<sequence>MNIQEEIKNFPTTRYQGSKRKIVPWIYDCIQDIKFDTVLDAFGGSGMVSYMFKKMGKIVTFNDILQFNQIIGESIISNNEILLTNNDVKYILNKKTKSKTFIANNFNNIYYLDDENIWLDVIIHNIENLCKIYTEDELKYKKSIAYNALFQSCMTKRPYNLFHRKNLEMRTRNVQRNFGNKTTWETPFENHFTKFVSEINKSVYNSHTFCNSINQDIFSMEDITYDLI</sequence>
<dbReference type="Gene3D" id="3.40.50.150">
    <property type="entry name" value="Vaccinia Virus protein VP39"/>
    <property type="match status" value="1"/>
</dbReference>
<evidence type="ECO:0008006" key="5">
    <source>
        <dbReference type="Google" id="ProtNLM"/>
    </source>
</evidence>
<keyword evidence="2" id="KW-0808">Transferase</keyword>
<dbReference type="AlphaFoldDB" id="A0A5J4PWB4"/>
<reference evidence="4" key="1">
    <citation type="submission" date="2019-03" db="EMBL/GenBank/DDBJ databases">
        <title>Single cell metagenomics reveals metabolic interactions within the superorganism composed of flagellate Streblomastix strix and complex community of Bacteroidetes bacteria on its surface.</title>
        <authorList>
            <person name="Treitli S.C."/>
            <person name="Kolisko M."/>
            <person name="Husnik F."/>
            <person name="Keeling P."/>
            <person name="Hampl V."/>
        </authorList>
    </citation>
    <scope>NUCLEOTIDE SEQUENCE</scope>
    <source>
        <strain evidence="4">STM</strain>
    </source>
</reference>
<dbReference type="GO" id="GO:0009007">
    <property type="term" value="F:site-specific DNA-methyltransferase (adenine-specific) activity"/>
    <property type="evidence" value="ECO:0007669"/>
    <property type="project" value="UniProtKB-EC"/>
</dbReference>
<dbReference type="Pfam" id="PF02086">
    <property type="entry name" value="MethyltransfD12"/>
    <property type="match status" value="1"/>
</dbReference>
<organism evidence="4">
    <name type="scientific">termite gut metagenome</name>
    <dbReference type="NCBI Taxonomy" id="433724"/>
    <lineage>
        <taxon>unclassified sequences</taxon>
        <taxon>metagenomes</taxon>
        <taxon>organismal metagenomes</taxon>
    </lineage>
</organism>
<accession>A0A5J4PWB4</accession>
<comment type="caution">
    <text evidence="4">The sequence shown here is derived from an EMBL/GenBank/DDBJ whole genome shotgun (WGS) entry which is preliminary data.</text>
</comment>
<dbReference type="InterPro" id="IPR029063">
    <property type="entry name" value="SAM-dependent_MTases_sf"/>
</dbReference>
<dbReference type="SUPFAM" id="SSF53335">
    <property type="entry name" value="S-adenosyl-L-methionine-dependent methyltransferases"/>
    <property type="match status" value="1"/>
</dbReference>
<dbReference type="GO" id="GO:0009307">
    <property type="term" value="P:DNA restriction-modification system"/>
    <property type="evidence" value="ECO:0007669"/>
    <property type="project" value="InterPro"/>
</dbReference>
<evidence type="ECO:0000256" key="2">
    <source>
        <dbReference type="ARBA" id="ARBA00022679"/>
    </source>
</evidence>
<evidence type="ECO:0000256" key="1">
    <source>
        <dbReference type="ARBA" id="ARBA00022603"/>
    </source>
</evidence>
<dbReference type="EMBL" id="SNRY01006445">
    <property type="protein sequence ID" value="KAA6312573.1"/>
    <property type="molecule type" value="Genomic_DNA"/>
</dbReference>
<proteinExistence type="predicted"/>
<name>A0A5J4PWB4_9ZZZZ</name>
<protein>
    <recommendedName>
        <fullName evidence="5">Site-specific DNA-methyltransferase (adenine-specific)</fullName>
    </recommendedName>
</protein>
<gene>
    <name evidence="4" type="ORF">EZS27_036517</name>
</gene>
<keyword evidence="3" id="KW-0949">S-adenosyl-L-methionine</keyword>